<feature type="domain" description="Secretion system C-terminal sorting" evidence="3">
    <location>
        <begin position="1064"/>
        <end position="1124"/>
    </location>
</feature>
<dbReference type="Pfam" id="PF18962">
    <property type="entry name" value="Por_Secre_tail"/>
    <property type="match status" value="1"/>
</dbReference>
<proteinExistence type="predicted"/>
<evidence type="ECO:0000259" key="3">
    <source>
        <dbReference type="Pfam" id="PF18962"/>
    </source>
</evidence>
<evidence type="ECO:0000256" key="1">
    <source>
        <dbReference type="ARBA" id="ARBA00022729"/>
    </source>
</evidence>
<name>A0A9X3D1M4_9FLAO</name>
<dbReference type="InterPro" id="IPR026444">
    <property type="entry name" value="Secre_tail"/>
</dbReference>
<dbReference type="InterPro" id="IPR030916">
    <property type="entry name" value="ELWxxDGT_rpt"/>
</dbReference>
<sequence length="1137" mass="125097">MKQIYFLVLILSLFNITDSFSQNFNASLIELYFANDSNPSEFIKSDSGFYFTAIDRHNGRELWFTDGNLENTRMVKDIAEGDRDSGVIPLGVIGDMLFFQARINWSSDPQLWVSDGTENGTYPIKDILVYEMFIFQGKAFFQSSGEAAGNELWVSDGTSEGTRLFKDINEGLNGSHPSGFFELNNHLYFTANDGKSGREIWKTDGTSVGTILLKDIHAAQSAFYNNIHFLEFDDQLYFMAEDGQNGNELYKSDGTEEGTVMIKDINPNGNAATHLIGTVTPHGIFFIATDGQNGYELWKSDGTENGTVMVKNITQQGDTFSFYSSSDNFATSGNTVFFVANDDINGAELWKTDGTEEGTLIVKDISPGSNSTYIGHLKSFGDRVLFVASANNQELSQLWTSDGTENGTIPLNEVDITTNLSSFNFEFIEFEHKVYFVANSIIHGHELWVTDGTADGTKLFKDFNHWWSSNANNFLDIDGLLYFSARKYSHGNNLFISNGTLEGTKRVKEINSDYMAIDENSEMIEMNGKLYFSAVDAEYGYELWVSDGTASGTQMIKDIAPGSRSSMTSEGYSKTFSVVGDKLFFRANDGVHGNELWMSDGTPSGTKLVKDLYPGAATGGASNIVSLNNTIYFRGADNTGPALWKSDGTSGGTVKVKNLQGLRQIRALNNKLILTADLQNSTYGAHDLFSSDGTTEGTIHLKAFGGSSGGDIQFMTVLNDELYFVAKNPETFRESVYKTDGTLEGTKLMVDGGTIGVHPDINVITTCGDYVYFVAEKENSYNGAELWRTAGSPETTIRLTKTTEGVYNYISSLACFQDNIYFKDAYNTPEIWRTDGSPENTDLISYTVNGGVPTDDLMINKLVAGKNVLYFLGSTSESGEELYAIQNGEIAVLPVDEIPSENLSTDLFTIEISNETCAGKDNGELFIEASEEHPFLAEINGKAYSFFKELMLGNLKPDDYTICITIESRTDFQQCFEFRIDSGGFLEGVMQSMPRPTGNFVNVNIENGTAPFIATLNGKLIDTYASSEFSVLTNGKGTLEISSGKACEGKLALNVEGSDLMVAFPNPTTAELHITIPEGNFGKLPVHLYNGSGQLISSATYSIKNHLLTIDVEDLKPGVYYAVLKLKIPHTIQFVKR</sequence>
<dbReference type="SUPFAM" id="SSF69304">
    <property type="entry name" value="Tricorn protease N-terminal domain"/>
    <property type="match status" value="1"/>
</dbReference>
<dbReference type="NCBIfam" id="TIGR04183">
    <property type="entry name" value="Por_Secre_tail"/>
    <property type="match status" value="1"/>
</dbReference>
<organism evidence="4 5">
    <name type="scientific">Salinimicrobium profundisediminis</name>
    <dbReference type="NCBI Taxonomy" id="2994553"/>
    <lineage>
        <taxon>Bacteria</taxon>
        <taxon>Pseudomonadati</taxon>
        <taxon>Bacteroidota</taxon>
        <taxon>Flavobacteriia</taxon>
        <taxon>Flavobacteriales</taxon>
        <taxon>Flavobacteriaceae</taxon>
        <taxon>Salinimicrobium</taxon>
    </lineage>
</organism>
<protein>
    <submittedName>
        <fullName evidence="4">T9SS type A sorting domain-containing protein</fullName>
    </submittedName>
</protein>
<evidence type="ECO:0000313" key="5">
    <source>
        <dbReference type="Proteomes" id="UP001148482"/>
    </source>
</evidence>
<keyword evidence="1 2" id="KW-0732">Signal</keyword>
<dbReference type="AlphaFoldDB" id="A0A9X3D1M4"/>
<keyword evidence="5" id="KW-1185">Reference proteome</keyword>
<evidence type="ECO:0000313" key="4">
    <source>
        <dbReference type="EMBL" id="MCX2839634.1"/>
    </source>
</evidence>
<feature type="chain" id="PRO_5040861142" evidence="2">
    <location>
        <begin position="22"/>
        <end position="1137"/>
    </location>
</feature>
<dbReference type="Proteomes" id="UP001148482">
    <property type="component" value="Unassembled WGS sequence"/>
</dbReference>
<dbReference type="EMBL" id="JAPJDA010000032">
    <property type="protein sequence ID" value="MCX2839634.1"/>
    <property type="molecule type" value="Genomic_DNA"/>
</dbReference>
<gene>
    <name evidence="4" type="ORF">OQ279_15915</name>
</gene>
<dbReference type="NCBIfam" id="TIGR04534">
    <property type="entry name" value="ELWxxDGT_rpt"/>
    <property type="match status" value="3"/>
</dbReference>
<accession>A0A9X3D1M4</accession>
<comment type="caution">
    <text evidence="4">The sequence shown here is derived from an EMBL/GenBank/DDBJ whole genome shotgun (WGS) entry which is preliminary data.</text>
</comment>
<dbReference type="RefSeq" id="WP_266071019.1">
    <property type="nucleotide sequence ID" value="NZ_JAPJDA010000032.1"/>
</dbReference>
<reference evidence="4" key="1">
    <citation type="submission" date="2022-11" db="EMBL/GenBank/DDBJ databases">
        <title>Salinimicrobium profundisediminis sp. nov., isolated from deep-sea sediment of the Mariana Trench.</title>
        <authorList>
            <person name="Fu H."/>
        </authorList>
    </citation>
    <scope>NUCLEOTIDE SEQUENCE</scope>
    <source>
        <strain evidence="4">MT39</strain>
    </source>
</reference>
<evidence type="ECO:0000256" key="2">
    <source>
        <dbReference type="SAM" id="SignalP"/>
    </source>
</evidence>
<feature type="signal peptide" evidence="2">
    <location>
        <begin position="1"/>
        <end position="21"/>
    </location>
</feature>